<dbReference type="InterPro" id="IPR035647">
    <property type="entry name" value="EFG_III/V"/>
</dbReference>
<evidence type="ECO:0000313" key="5">
    <source>
        <dbReference type="Proteomes" id="UP000265619"/>
    </source>
</evidence>
<dbReference type="Gene3D" id="3.40.50.12370">
    <property type="match status" value="1"/>
</dbReference>
<dbReference type="AlphaFoldDB" id="A0A9X8GVG0"/>
<feature type="domain" description="UspA" evidence="2">
    <location>
        <begin position="25"/>
        <end position="149"/>
    </location>
</feature>
<dbReference type="OrthoDB" id="9792500at2"/>
<sequence length="487" mass="53751">MQHQLGPREHALPRSDGVASDTPSFRSILAVTDLSARGNRAAERAALLAAEHGALLKIVYAPADLAPLAHAEAATALAALARSIASRFDVLVKQVAGPSGGFAQIVDEACHVDLVVVSYERDRSPGAFFTGQPVERLLRQLRCPVLVTRLDTRLRYGRILVAVDFTPASRELVSLAHGLDPNASLELFHALNTMHESKLRYAEVSDHAIKAYRHDSMRQARERLFSLTDSSNARRNRVLSAIGRGDPARHGRPRCSSSTHAPSCWWSASAAPIRWPTSCSAASRNACCAGPRATCWWCPATGAPNVRRRSFQGSCKMFAEDPLIKYPLRQSLLPGAEGLAVFAQRGPVDWLSRPDQYLFICEGRGGQIYASNEASLEEAQQLIRDAHGDQIVSREPEIHTFVDPELDAVVEPIMFLRLKSPRAYATVLRDELDRRRADVKEEDLQRHDVVIRAEVRLADLMGYAKEALAMSNGSVVIWNWLLRYGMA</sequence>
<gene>
    <name evidence="4" type="ORF">D3H34_13080</name>
</gene>
<dbReference type="Gene3D" id="3.30.70.240">
    <property type="match status" value="1"/>
</dbReference>
<evidence type="ECO:0000313" key="4">
    <source>
        <dbReference type="EMBL" id="RIX80271.1"/>
    </source>
</evidence>
<dbReference type="SUPFAM" id="SSF52402">
    <property type="entry name" value="Adenine nucleotide alpha hydrolases-like"/>
    <property type="match status" value="2"/>
</dbReference>
<evidence type="ECO:0000259" key="2">
    <source>
        <dbReference type="Pfam" id="PF00582"/>
    </source>
</evidence>
<dbReference type="InterPro" id="IPR006016">
    <property type="entry name" value="UspA"/>
</dbReference>
<name>A0A9X8GVG0_9BURK</name>
<evidence type="ECO:0008006" key="6">
    <source>
        <dbReference type="Google" id="ProtNLM"/>
    </source>
</evidence>
<organism evidence="4 5">
    <name type="scientific">Acidovorax cavernicola</name>
    <dbReference type="NCBI Taxonomy" id="1675792"/>
    <lineage>
        <taxon>Bacteria</taxon>
        <taxon>Pseudomonadati</taxon>
        <taxon>Pseudomonadota</taxon>
        <taxon>Betaproteobacteria</taxon>
        <taxon>Burkholderiales</taxon>
        <taxon>Comamonadaceae</taxon>
        <taxon>Acidovorax</taxon>
    </lineage>
</organism>
<dbReference type="EMBL" id="QXMN01000013">
    <property type="protein sequence ID" value="RIX80271.1"/>
    <property type="molecule type" value="Genomic_DNA"/>
</dbReference>
<accession>A0A9X8GVG0</accession>
<proteinExistence type="predicted"/>
<evidence type="ECO:0000259" key="3">
    <source>
        <dbReference type="Pfam" id="PF00679"/>
    </source>
</evidence>
<dbReference type="GO" id="GO:0032561">
    <property type="term" value="F:guanyl ribonucleotide binding"/>
    <property type="evidence" value="ECO:0007669"/>
    <property type="project" value="UniProtKB-ARBA"/>
</dbReference>
<dbReference type="GO" id="GO:0017111">
    <property type="term" value="F:ribonucleoside triphosphate phosphatase activity"/>
    <property type="evidence" value="ECO:0007669"/>
    <property type="project" value="UniProtKB-ARBA"/>
</dbReference>
<dbReference type="SUPFAM" id="SSF54980">
    <property type="entry name" value="EF-G C-terminal domain-like"/>
    <property type="match status" value="1"/>
</dbReference>
<dbReference type="InterPro" id="IPR000640">
    <property type="entry name" value="EFG_V-like"/>
</dbReference>
<feature type="domain" description="Elongation factor EFG" evidence="3">
    <location>
        <begin position="409"/>
        <end position="475"/>
    </location>
</feature>
<comment type="caution">
    <text evidence="4">The sequence shown here is derived from an EMBL/GenBank/DDBJ whole genome shotgun (WGS) entry which is preliminary data.</text>
</comment>
<keyword evidence="5" id="KW-1185">Reference proteome</keyword>
<feature type="region of interest" description="Disordered" evidence="1">
    <location>
        <begin position="1"/>
        <end position="21"/>
    </location>
</feature>
<dbReference type="Proteomes" id="UP000265619">
    <property type="component" value="Unassembled WGS sequence"/>
</dbReference>
<reference evidence="4 5" key="1">
    <citation type="submission" date="2018-09" db="EMBL/GenBank/DDBJ databases">
        <title>Acidovorax cavernicola nov. sp. isolated from Gruta de las Maravillas (Aracena, Spain).</title>
        <authorList>
            <person name="Jurado V."/>
            <person name="Gutierrez-Patricio S."/>
            <person name="Gonzalez-Pimentel J.L."/>
            <person name="Miller A.Z."/>
            <person name="Laiz L."/>
            <person name="Saiz-Jimenez C."/>
        </authorList>
    </citation>
    <scope>NUCLEOTIDE SEQUENCE [LARGE SCALE GENOMIC DNA]</scope>
    <source>
        <strain evidence="4 5">1011MAR4D40.2</strain>
    </source>
</reference>
<dbReference type="Pfam" id="PF00582">
    <property type="entry name" value="Usp"/>
    <property type="match status" value="1"/>
</dbReference>
<feature type="compositionally biased region" description="Basic and acidic residues" evidence="1">
    <location>
        <begin position="1"/>
        <end position="13"/>
    </location>
</feature>
<evidence type="ECO:0000256" key="1">
    <source>
        <dbReference type="SAM" id="MobiDB-lite"/>
    </source>
</evidence>
<dbReference type="Pfam" id="PF00679">
    <property type="entry name" value="EFG_C"/>
    <property type="match status" value="1"/>
</dbReference>
<protein>
    <recommendedName>
        <fullName evidence="6">Universal stress protein</fullName>
    </recommendedName>
</protein>